<keyword evidence="2" id="KW-1185">Reference proteome</keyword>
<evidence type="ECO:0000313" key="2">
    <source>
        <dbReference type="Proteomes" id="UP001056576"/>
    </source>
</evidence>
<sequence length="124" mass="13378">MSIIKGTATVNPPPLAPLKATWTVDVKAKTSTASVLGGEAVITRREDGRFGAVFTLEMTDDKGVKTGEITQRLRLDDCTSLDVAQQRCETLIRETLHKTNPDLLAKQIALETAETVAKAAPDPF</sequence>
<reference evidence="1 2" key="1">
    <citation type="submission" date="2022-05" db="EMBL/GenBank/DDBJ databases">
        <authorList>
            <person name="Friedrich I."/>
            <person name="Poehlein A."/>
            <person name="Schneider D."/>
            <person name="Hertel R."/>
            <person name="Daniel R."/>
        </authorList>
    </citation>
    <scope>NUCLEOTIDE SEQUENCE [LARGE SCALE GENOMIC DNA]</scope>
</reference>
<dbReference type="EMBL" id="ON529857">
    <property type="protein sequence ID" value="USN15401.1"/>
    <property type="molecule type" value="Genomic_DNA"/>
</dbReference>
<dbReference type="Proteomes" id="UP001056576">
    <property type="component" value="Segment"/>
</dbReference>
<name>A0A9E7SL42_9CAUD</name>
<evidence type="ECO:0000313" key="1">
    <source>
        <dbReference type="EMBL" id="USN15401.1"/>
    </source>
</evidence>
<accession>A0A9E7SL42</accession>
<protein>
    <submittedName>
        <fullName evidence="1">Uncharacterized protein</fullName>
    </submittedName>
</protein>
<gene>
    <name evidence="1" type="ORF">KIKIMORA_02550</name>
</gene>
<organism evidence="1 2">
    <name type="scientific">Brevundimonas phage vB_BpoS-Kikimora</name>
    <dbReference type="NCBI Taxonomy" id="2948601"/>
    <lineage>
        <taxon>Viruses</taxon>
        <taxon>Duplodnaviria</taxon>
        <taxon>Heunggongvirae</taxon>
        <taxon>Uroviricota</taxon>
        <taxon>Caudoviricetes</taxon>
        <taxon>Jeanschmidtviridae</taxon>
        <taxon>Kikimoravirus</taxon>
        <taxon>Kikimoravirus kikimora</taxon>
    </lineage>
</organism>
<proteinExistence type="predicted"/>